<feature type="compositionally biased region" description="Basic and acidic residues" evidence="2">
    <location>
        <begin position="180"/>
        <end position="214"/>
    </location>
</feature>
<feature type="coiled-coil region" evidence="1">
    <location>
        <begin position="526"/>
        <end position="560"/>
    </location>
</feature>
<dbReference type="PANTHER" id="PTHR21450:SF19">
    <property type="entry name" value="F5M15.15"/>
    <property type="match status" value="1"/>
</dbReference>
<comment type="caution">
    <text evidence="5">The sequence shown here is derived from an EMBL/GenBank/DDBJ whole genome shotgun (WGS) entry which is preliminary data.</text>
</comment>
<evidence type="ECO:0000256" key="2">
    <source>
        <dbReference type="SAM" id="MobiDB-lite"/>
    </source>
</evidence>
<sequence>MGCSTSRIDQLPAVSLCHDRVKFLQEALHHSHLLADAHLAYLHSLNSLGPTLHNFFHHQETHIKAHNNNSTDTNIPEAKRSSLPHDDSDSESHIEFPSSDSDDENGKKDFDDKSSQGVVVHSSYRYTHSGSYSSYRDHPKYDEYEDNGESAWITPSPPAPTNSAWDFLNFFEPYERYELPTRNKEDQLQDGKSEEKKVSKDDEKVERNGEEVKTKQVRVGKKISYKDAVSEKGKNKDHKGTAVEPGDDQNVLEIMKEVEVMFQRIAGSGNEVLKVFDAGKLRYYHKNSVYQGSSSKMMHVVLPAFSKAQEKMRVIYVKNCKQMKIMGEKGGDANKIESAGTSLRALSTRIRVAIKVIDKISVTINKLRDEELWPQISDLIQRLLDMWKVMLECHRCQSQAIEKARSMDAAIASNEKFSDSHLEATIQLRKELHNWNMRFSNWITAQRNYIQALNAWLVRCLPSEPEEMPDTTSTASPPSPGRPPVFVICNQWSDSMKRFSEMEVIEAMHGFFAGVNQLLNRHFLYLQQSQSLDKDTDRKMKRLEREGQRMQKLMQGRQRKLYLTAMDSSGVAIPGRAVHQSDIISNVSFQLGLKQIFMAMEKLSSDTVQKYEELHMRIEEEKTAKENPEASNPL</sequence>
<keyword evidence="1" id="KW-0175">Coiled coil</keyword>
<dbReference type="InterPro" id="IPR006868">
    <property type="entry name" value="DUF630"/>
</dbReference>
<evidence type="ECO:0000259" key="3">
    <source>
        <dbReference type="Pfam" id="PF04782"/>
    </source>
</evidence>
<dbReference type="AlphaFoldDB" id="A0A9Q0J180"/>
<dbReference type="EMBL" id="JAKUCV010007307">
    <property type="protein sequence ID" value="KAJ4823980.1"/>
    <property type="molecule type" value="Genomic_DNA"/>
</dbReference>
<protein>
    <recommendedName>
        <fullName evidence="7">DUF632 domain-containing protein</fullName>
    </recommendedName>
</protein>
<evidence type="ECO:0000313" key="5">
    <source>
        <dbReference type="EMBL" id="KAJ4823980.1"/>
    </source>
</evidence>
<accession>A0A9Q0J180</accession>
<feature type="region of interest" description="Disordered" evidence="2">
    <location>
        <begin position="129"/>
        <end position="157"/>
    </location>
</feature>
<dbReference type="PANTHER" id="PTHR21450">
    <property type="entry name" value="PROTEIN ALTERED PHOSPHATE STARVATION RESPONSE 1"/>
    <property type="match status" value="1"/>
</dbReference>
<feature type="region of interest" description="Disordered" evidence="2">
    <location>
        <begin position="180"/>
        <end position="218"/>
    </location>
</feature>
<organism evidence="5 6">
    <name type="scientific">Turnera subulata</name>
    <dbReference type="NCBI Taxonomy" id="218843"/>
    <lineage>
        <taxon>Eukaryota</taxon>
        <taxon>Viridiplantae</taxon>
        <taxon>Streptophyta</taxon>
        <taxon>Embryophyta</taxon>
        <taxon>Tracheophyta</taxon>
        <taxon>Spermatophyta</taxon>
        <taxon>Magnoliopsida</taxon>
        <taxon>eudicotyledons</taxon>
        <taxon>Gunneridae</taxon>
        <taxon>Pentapetalae</taxon>
        <taxon>rosids</taxon>
        <taxon>fabids</taxon>
        <taxon>Malpighiales</taxon>
        <taxon>Passifloraceae</taxon>
        <taxon>Turnera</taxon>
    </lineage>
</organism>
<dbReference type="Proteomes" id="UP001141552">
    <property type="component" value="Unassembled WGS sequence"/>
</dbReference>
<feature type="region of interest" description="Disordered" evidence="2">
    <location>
        <begin position="66"/>
        <end position="116"/>
    </location>
</feature>
<dbReference type="OrthoDB" id="658187at2759"/>
<dbReference type="Pfam" id="PF04782">
    <property type="entry name" value="DUF632"/>
    <property type="match status" value="1"/>
</dbReference>
<feature type="compositionally biased region" description="Basic and acidic residues" evidence="2">
    <location>
        <begin position="77"/>
        <end position="94"/>
    </location>
</feature>
<reference evidence="5" key="1">
    <citation type="submission" date="2022-02" db="EMBL/GenBank/DDBJ databases">
        <authorList>
            <person name="Henning P.M."/>
            <person name="McCubbin A.G."/>
            <person name="Shore J.S."/>
        </authorList>
    </citation>
    <scope>NUCLEOTIDE SEQUENCE</scope>
    <source>
        <strain evidence="5">F60SS</strain>
        <tissue evidence="5">Leaves</tissue>
    </source>
</reference>
<feature type="domain" description="DUF632" evidence="3">
    <location>
        <begin position="307"/>
        <end position="516"/>
    </location>
</feature>
<gene>
    <name evidence="5" type="ORF">Tsubulata_038205</name>
</gene>
<feature type="domain" description="DUF630" evidence="4">
    <location>
        <begin position="1"/>
        <end position="58"/>
    </location>
</feature>
<evidence type="ECO:0008006" key="7">
    <source>
        <dbReference type="Google" id="ProtNLM"/>
    </source>
</evidence>
<evidence type="ECO:0000256" key="1">
    <source>
        <dbReference type="SAM" id="Coils"/>
    </source>
</evidence>
<dbReference type="Pfam" id="PF04783">
    <property type="entry name" value="DUF630"/>
    <property type="match status" value="1"/>
</dbReference>
<proteinExistence type="predicted"/>
<keyword evidence="6" id="KW-1185">Reference proteome</keyword>
<evidence type="ECO:0000313" key="6">
    <source>
        <dbReference type="Proteomes" id="UP001141552"/>
    </source>
</evidence>
<feature type="compositionally biased region" description="Basic and acidic residues" evidence="2">
    <location>
        <begin position="104"/>
        <end position="114"/>
    </location>
</feature>
<dbReference type="InterPro" id="IPR006867">
    <property type="entry name" value="DUF632"/>
</dbReference>
<name>A0A9Q0J180_9ROSI</name>
<reference evidence="5" key="2">
    <citation type="journal article" date="2023" name="Plants (Basel)">
        <title>Annotation of the Turnera subulata (Passifloraceae) Draft Genome Reveals the S-Locus Evolved after the Divergence of Turneroideae from Passifloroideae in a Stepwise Manner.</title>
        <authorList>
            <person name="Henning P.M."/>
            <person name="Roalson E.H."/>
            <person name="Mir W."/>
            <person name="McCubbin A.G."/>
            <person name="Shore J.S."/>
        </authorList>
    </citation>
    <scope>NUCLEOTIDE SEQUENCE</scope>
    <source>
        <strain evidence="5">F60SS</strain>
    </source>
</reference>
<evidence type="ECO:0000259" key="4">
    <source>
        <dbReference type="Pfam" id="PF04783"/>
    </source>
</evidence>